<comment type="caution">
    <text evidence="8">The sequence shown here is derived from an EMBL/GenBank/DDBJ whole genome shotgun (WGS) entry which is preliminary data.</text>
</comment>
<dbReference type="AlphaFoldDB" id="A0A839HJA6"/>
<dbReference type="InterPro" id="IPR046820">
    <property type="entry name" value="MmeI_TRD"/>
</dbReference>
<reference evidence="8 9" key="1">
    <citation type="journal article" date="2020" name="Arch. Microbiol.">
        <title>The genome sequence of the giant phototrophic gammaproteobacterium Thiospirillum jenense gives insight into its physiological properties and phylogenetic relationships.</title>
        <authorList>
            <person name="Imhoff J.F."/>
            <person name="Meyer T.E."/>
            <person name="Kyndt J.A."/>
        </authorList>
    </citation>
    <scope>NUCLEOTIDE SEQUENCE [LARGE SCALE GENOMIC DNA]</scope>
    <source>
        <strain evidence="8 9">DSM 216</strain>
    </source>
</reference>
<dbReference type="GO" id="GO:0032259">
    <property type="term" value="P:methylation"/>
    <property type="evidence" value="ECO:0007669"/>
    <property type="project" value="UniProtKB-KW"/>
</dbReference>
<dbReference type="InterPro" id="IPR046819">
    <property type="entry name" value="MmeI_hel"/>
</dbReference>
<evidence type="ECO:0000256" key="1">
    <source>
        <dbReference type="ARBA" id="ARBA00011900"/>
    </source>
</evidence>
<dbReference type="Gene3D" id="3.40.50.150">
    <property type="entry name" value="Vaccinia Virus protein VP39"/>
    <property type="match status" value="1"/>
</dbReference>
<dbReference type="Proteomes" id="UP000548632">
    <property type="component" value="Unassembled WGS sequence"/>
</dbReference>
<name>A0A839HJA6_9GAMM</name>
<dbReference type="PANTHER" id="PTHR33841:SF1">
    <property type="entry name" value="DNA METHYLTRANSFERASE A"/>
    <property type="match status" value="1"/>
</dbReference>
<evidence type="ECO:0000259" key="6">
    <source>
        <dbReference type="Pfam" id="PF20466"/>
    </source>
</evidence>
<evidence type="ECO:0000259" key="7">
    <source>
        <dbReference type="Pfam" id="PF20473"/>
    </source>
</evidence>
<feature type="domain" description="MmeI-like target recognition" evidence="6">
    <location>
        <begin position="756"/>
        <end position="824"/>
    </location>
</feature>
<dbReference type="GO" id="GO:0003676">
    <property type="term" value="F:nucleic acid binding"/>
    <property type="evidence" value="ECO:0007669"/>
    <property type="project" value="InterPro"/>
</dbReference>
<evidence type="ECO:0000256" key="3">
    <source>
        <dbReference type="ARBA" id="ARBA00022679"/>
    </source>
</evidence>
<dbReference type="RefSeq" id="WP_182584706.1">
    <property type="nucleotide sequence ID" value="NZ_JABVCQ010000034.1"/>
</dbReference>
<dbReference type="SUPFAM" id="SSF53335">
    <property type="entry name" value="S-adenosyl-L-methionine-dependent methyltransferases"/>
    <property type="match status" value="1"/>
</dbReference>
<comment type="catalytic activity">
    <reaction evidence="4">
        <text>a 2'-deoxyadenosine in DNA + S-adenosyl-L-methionine = an N(6)-methyl-2'-deoxyadenosine in DNA + S-adenosyl-L-homocysteine + H(+)</text>
        <dbReference type="Rhea" id="RHEA:15197"/>
        <dbReference type="Rhea" id="RHEA-COMP:12418"/>
        <dbReference type="Rhea" id="RHEA-COMP:12419"/>
        <dbReference type="ChEBI" id="CHEBI:15378"/>
        <dbReference type="ChEBI" id="CHEBI:57856"/>
        <dbReference type="ChEBI" id="CHEBI:59789"/>
        <dbReference type="ChEBI" id="CHEBI:90615"/>
        <dbReference type="ChEBI" id="CHEBI:90616"/>
        <dbReference type="EC" id="2.1.1.72"/>
    </reaction>
</comment>
<keyword evidence="9" id="KW-1185">Reference proteome</keyword>
<protein>
    <recommendedName>
        <fullName evidence="1">site-specific DNA-methyltransferase (adenine-specific)</fullName>
        <ecNumber evidence="1">2.1.1.72</ecNumber>
    </recommendedName>
</protein>
<evidence type="ECO:0000313" key="9">
    <source>
        <dbReference type="Proteomes" id="UP000548632"/>
    </source>
</evidence>
<feature type="domain" description="MmeI-like helicase spacer" evidence="5">
    <location>
        <begin position="183"/>
        <end position="252"/>
    </location>
</feature>
<organism evidence="8 9">
    <name type="scientific">Thiospirillum jenense</name>
    <dbReference type="NCBI Taxonomy" id="1653858"/>
    <lineage>
        <taxon>Bacteria</taxon>
        <taxon>Pseudomonadati</taxon>
        <taxon>Pseudomonadota</taxon>
        <taxon>Gammaproteobacteria</taxon>
        <taxon>Chromatiales</taxon>
        <taxon>Chromatiaceae</taxon>
        <taxon>Thiospirillum</taxon>
    </lineage>
</organism>
<sequence>MTPDEFIIKWQRSTLKESSAAQEHFCDLCQLLNELTPAAADPTGAFYCFERGAIKTTGGQGWADVWKDGHFGWEYKGKHKDLKAAFVQLHRYAPALNHPPLLIVSDMEQIIIHTAFTGTVPDQYTLTLNDLRDPSKLQLLKWAFSDPEKLRPIDTTAALTERAARQFGEWAEALCQRGHDSAAVAHFSQQLLFCLFAQDIELLPNQLFTRLLENGLKYPAQVEQMLTNLLDTMATGGLFGSEAIDWFNSGLFAEVQPLPLETADLKTLHSFTKLNWSAIEPSIFGTLFERGLDPKQRAQLGAHYTDPNSIMRLVAPVVLMPLRKEWQSVQKEMLQLKTAADAAKSPAVRDKQLTKLRALLTGMLEQLNQFRVLDPACGSGNFLFLALKGLKDLEHEIILAGEQLGLMRAFPTVSPHNVLGIEKNHYAAELARVTVWIGEIQWMLQHGFSLSKNPILKPINIIEQRDAVVNADGSEPEWPTADVIIGNPPFLGGSKKRGLLGDDYFTALETIYAGRVPAGADLVCYWFEKARAQIDIGKARAAGLVSTNSIRGGSNRKVLDQICQTTRIFNAWSDEPWVNDGAAVRVSLISFGEIKTPPVLNDERVAVIYADLTAGSSEIKMDVTTAKQLKENAAVCFMGVSKKGAFDVAGDLARQWLKLPNPHHKSNKLVLRPLCNGIDLTRRNRDVWVIDFGTDMPESEACFYEKPFAYITEEVKPIRQNNNRESYRQYWWRHAEARPGMRAALHNLYRFIATPAVAKYRTFSWLDAIFLADQAALIITRADDSTFGILHSCFHQLWSLKMGTNLGATPRYTPTTTFETFPFPIGLTPADTASNAIETLNSGAIIPSVASEYRAHAIAIAEAAHQLNQLRDHWLNPPEWIDRVPEIVAGYPDRIIAKPEYAAQLKQRTLTNLYNKQPAWLVNAHQQLDQAVAAAYGCSTELSEAEILQQLLQLNLARA</sequence>
<dbReference type="PROSITE" id="PS00092">
    <property type="entry name" value="N6_MTASE"/>
    <property type="match status" value="1"/>
</dbReference>
<evidence type="ECO:0000259" key="5">
    <source>
        <dbReference type="Pfam" id="PF20465"/>
    </source>
</evidence>
<dbReference type="InterPro" id="IPR002052">
    <property type="entry name" value="DNA_methylase_N6_adenine_CS"/>
</dbReference>
<dbReference type="GO" id="GO:0009007">
    <property type="term" value="F:site-specific DNA-methyltransferase (adenine-specific) activity"/>
    <property type="evidence" value="ECO:0007669"/>
    <property type="project" value="UniProtKB-EC"/>
</dbReference>
<dbReference type="EC" id="2.1.1.72" evidence="1"/>
<dbReference type="Pfam" id="PF20473">
    <property type="entry name" value="MmeI_Mtase"/>
    <property type="match status" value="1"/>
</dbReference>
<dbReference type="Pfam" id="PF20465">
    <property type="entry name" value="MmeI_hel"/>
    <property type="match status" value="1"/>
</dbReference>
<dbReference type="PANTHER" id="PTHR33841">
    <property type="entry name" value="DNA METHYLTRANSFERASE YEEA-RELATED"/>
    <property type="match status" value="1"/>
</dbReference>
<evidence type="ECO:0000256" key="4">
    <source>
        <dbReference type="ARBA" id="ARBA00047942"/>
    </source>
</evidence>
<dbReference type="PRINTS" id="PR00507">
    <property type="entry name" value="N12N6MTFRASE"/>
</dbReference>
<evidence type="ECO:0000313" key="8">
    <source>
        <dbReference type="EMBL" id="MBB1127066.1"/>
    </source>
</evidence>
<keyword evidence="3 8" id="KW-0808">Transferase</keyword>
<accession>A0A839HJA6</accession>
<dbReference type="InterPro" id="IPR046816">
    <property type="entry name" value="MmeI_Mtase"/>
</dbReference>
<proteinExistence type="predicted"/>
<feature type="domain" description="MmeI-like DNA-methyltransferase" evidence="7">
    <location>
        <begin position="358"/>
        <end position="594"/>
    </location>
</feature>
<dbReference type="InterPro" id="IPR050953">
    <property type="entry name" value="N4_N6_ade-DNA_methylase"/>
</dbReference>
<keyword evidence="2 8" id="KW-0489">Methyltransferase</keyword>
<dbReference type="EMBL" id="JABVCQ010000034">
    <property type="protein sequence ID" value="MBB1127066.1"/>
    <property type="molecule type" value="Genomic_DNA"/>
</dbReference>
<dbReference type="Pfam" id="PF20466">
    <property type="entry name" value="MmeI_TRD"/>
    <property type="match status" value="1"/>
</dbReference>
<evidence type="ECO:0000256" key="2">
    <source>
        <dbReference type="ARBA" id="ARBA00022603"/>
    </source>
</evidence>
<dbReference type="InterPro" id="IPR029063">
    <property type="entry name" value="SAM-dependent_MTases_sf"/>
</dbReference>
<gene>
    <name evidence="8" type="ORF">HUK38_12640</name>
</gene>